<evidence type="ECO:0000313" key="2">
    <source>
        <dbReference type="Proteomes" id="UP001054837"/>
    </source>
</evidence>
<name>A0AAV4PBA0_9ARAC</name>
<gene>
    <name evidence="1" type="ORF">CDAR_570291</name>
</gene>
<evidence type="ECO:0000313" key="1">
    <source>
        <dbReference type="EMBL" id="GIX94318.1"/>
    </source>
</evidence>
<protein>
    <submittedName>
        <fullName evidence="1">Uncharacterized protein</fullName>
    </submittedName>
</protein>
<dbReference type="Proteomes" id="UP001054837">
    <property type="component" value="Unassembled WGS sequence"/>
</dbReference>
<comment type="caution">
    <text evidence="1">The sequence shown here is derived from an EMBL/GenBank/DDBJ whole genome shotgun (WGS) entry which is preliminary data.</text>
</comment>
<dbReference type="AlphaFoldDB" id="A0AAV4PBA0"/>
<reference evidence="1 2" key="1">
    <citation type="submission" date="2021-06" db="EMBL/GenBank/DDBJ databases">
        <title>Caerostris darwini draft genome.</title>
        <authorList>
            <person name="Kono N."/>
            <person name="Arakawa K."/>
        </authorList>
    </citation>
    <scope>NUCLEOTIDE SEQUENCE [LARGE SCALE GENOMIC DNA]</scope>
</reference>
<accession>A0AAV4PBA0</accession>
<sequence>MILTSAKESREGRILKAFGSDVAFETTYENSVIVTYPIWYVKGGDALLQYLSWLPRWCLWSVGGGGCCRDD</sequence>
<dbReference type="EMBL" id="BPLQ01002597">
    <property type="protein sequence ID" value="GIX94318.1"/>
    <property type="molecule type" value="Genomic_DNA"/>
</dbReference>
<keyword evidence="2" id="KW-1185">Reference proteome</keyword>
<organism evidence="1 2">
    <name type="scientific">Caerostris darwini</name>
    <dbReference type="NCBI Taxonomy" id="1538125"/>
    <lineage>
        <taxon>Eukaryota</taxon>
        <taxon>Metazoa</taxon>
        <taxon>Ecdysozoa</taxon>
        <taxon>Arthropoda</taxon>
        <taxon>Chelicerata</taxon>
        <taxon>Arachnida</taxon>
        <taxon>Araneae</taxon>
        <taxon>Araneomorphae</taxon>
        <taxon>Entelegynae</taxon>
        <taxon>Araneoidea</taxon>
        <taxon>Araneidae</taxon>
        <taxon>Caerostris</taxon>
    </lineage>
</organism>
<proteinExistence type="predicted"/>